<reference evidence="1" key="1">
    <citation type="submission" date="2020-08" db="EMBL/GenBank/DDBJ databases">
        <title>Multicomponent nature underlies the extraordinary mechanical properties of spider dragline silk.</title>
        <authorList>
            <person name="Kono N."/>
            <person name="Nakamura H."/>
            <person name="Mori M."/>
            <person name="Yoshida Y."/>
            <person name="Ohtoshi R."/>
            <person name="Malay A.D."/>
            <person name="Moran D.A.P."/>
            <person name="Tomita M."/>
            <person name="Numata K."/>
            <person name="Arakawa K."/>
        </authorList>
    </citation>
    <scope>NUCLEOTIDE SEQUENCE</scope>
</reference>
<gene>
    <name evidence="1" type="primary">NCL1_44360</name>
    <name evidence="1" type="ORF">TNCV_1629621</name>
</gene>
<evidence type="ECO:0000313" key="1">
    <source>
        <dbReference type="EMBL" id="GFY30989.1"/>
    </source>
</evidence>
<protein>
    <submittedName>
        <fullName evidence="1">Uncharacterized protein</fullName>
    </submittedName>
</protein>
<dbReference type="AlphaFoldDB" id="A0A8X6WAS1"/>
<accession>A0A8X6WAS1</accession>
<proteinExistence type="predicted"/>
<name>A0A8X6WAS1_TRICX</name>
<dbReference type="EMBL" id="BMAU01021395">
    <property type="protein sequence ID" value="GFY30989.1"/>
    <property type="molecule type" value="Genomic_DNA"/>
</dbReference>
<sequence length="166" mass="18898">MMPAFVLDAMPVNAAFQGALSNDNCDLIPGAVVWGAISYHGRSSLLRIEGNLNINRCDREVLCYPKSFPSFKASLELSFSRIMHSHMLQRLFETSVQPNTCNFFLGLLIRRICHLLSTCEIWLVGVSLVIRVQQLQKTKFCCAYKQYGIFFHKQTFKIYLTPCPVV</sequence>
<organism evidence="1 2">
    <name type="scientific">Trichonephila clavipes</name>
    <name type="common">Golden silk orbweaver</name>
    <name type="synonym">Nephila clavipes</name>
    <dbReference type="NCBI Taxonomy" id="2585209"/>
    <lineage>
        <taxon>Eukaryota</taxon>
        <taxon>Metazoa</taxon>
        <taxon>Ecdysozoa</taxon>
        <taxon>Arthropoda</taxon>
        <taxon>Chelicerata</taxon>
        <taxon>Arachnida</taxon>
        <taxon>Araneae</taxon>
        <taxon>Araneomorphae</taxon>
        <taxon>Entelegynae</taxon>
        <taxon>Araneoidea</taxon>
        <taxon>Nephilidae</taxon>
        <taxon>Trichonephila</taxon>
    </lineage>
</organism>
<comment type="caution">
    <text evidence="1">The sequence shown here is derived from an EMBL/GenBank/DDBJ whole genome shotgun (WGS) entry which is preliminary data.</text>
</comment>
<dbReference type="Proteomes" id="UP000887159">
    <property type="component" value="Unassembled WGS sequence"/>
</dbReference>
<keyword evidence="2" id="KW-1185">Reference proteome</keyword>
<evidence type="ECO:0000313" key="2">
    <source>
        <dbReference type="Proteomes" id="UP000887159"/>
    </source>
</evidence>